<evidence type="ECO:0000313" key="1">
    <source>
        <dbReference type="EnsemblMetazoa" id="RPRC000511-PA"/>
    </source>
</evidence>
<dbReference type="SMART" id="SM00360">
    <property type="entry name" value="RRM"/>
    <property type="match status" value="1"/>
</dbReference>
<dbReference type="PANTHER" id="PTHR48038">
    <property type="entry name" value="RIBONUCLEOPROTEIN RB97D"/>
    <property type="match status" value="1"/>
</dbReference>
<dbReference type="InterPro" id="IPR035979">
    <property type="entry name" value="RBD_domain_sf"/>
</dbReference>
<dbReference type="EnsemblMetazoa" id="RPRC000511-RA">
    <property type="protein sequence ID" value="RPRC000511-PA"/>
    <property type="gene ID" value="RPRC000511"/>
</dbReference>
<reference evidence="1" key="1">
    <citation type="submission" date="2015-05" db="UniProtKB">
        <authorList>
            <consortium name="EnsemblMetazoa"/>
        </authorList>
    </citation>
    <scope>IDENTIFICATION</scope>
</reference>
<evidence type="ECO:0000313" key="2">
    <source>
        <dbReference type="Proteomes" id="UP000015103"/>
    </source>
</evidence>
<protein>
    <submittedName>
        <fullName evidence="1">RRM domain-containing protein</fullName>
    </submittedName>
</protein>
<dbReference type="CDD" id="cd00590">
    <property type="entry name" value="RRM_SF"/>
    <property type="match status" value="1"/>
</dbReference>
<dbReference type="GO" id="GO:0003723">
    <property type="term" value="F:RNA binding"/>
    <property type="evidence" value="ECO:0007669"/>
    <property type="project" value="UniProtKB-UniRule"/>
</dbReference>
<organism evidence="1 2">
    <name type="scientific">Rhodnius prolixus</name>
    <name type="common">Triatomid bug</name>
    <dbReference type="NCBI Taxonomy" id="13249"/>
    <lineage>
        <taxon>Eukaryota</taxon>
        <taxon>Metazoa</taxon>
        <taxon>Ecdysozoa</taxon>
        <taxon>Arthropoda</taxon>
        <taxon>Hexapoda</taxon>
        <taxon>Insecta</taxon>
        <taxon>Pterygota</taxon>
        <taxon>Neoptera</taxon>
        <taxon>Paraneoptera</taxon>
        <taxon>Hemiptera</taxon>
        <taxon>Heteroptera</taxon>
        <taxon>Panheteroptera</taxon>
        <taxon>Cimicomorpha</taxon>
        <taxon>Reduviidae</taxon>
        <taxon>Triatominae</taxon>
        <taxon>Rhodnius</taxon>
    </lineage>
</organism>
<dbReference type="InterPro" id="IPR012677">
    <property type="entry name" value="Nucleotide-bd_a/b_plait_sf"/>
</dbReference>
<keyword evidence="2" id="KW-1185">Reference proteome</keyword>
<dbReference type="AlphaFoldDB" id="T1H912"/>
<dbReference type="Proteomes" id="UP000015103">
    <property type="component" value="Unassembled WGS sequence"/>
</dbReference>
<dbReference type="EMBL" id="ACPB03006719">
    <property type="status" value="NOT_ANNOTATED_CDS"/>
    <property type="molecule type" value="Genomic_DNA"/>
</dbReference>
<dbReference type="InParanoid" id="T1H912"/>
<sequence length="80" mass="8791">MNSQGAKPQSGSRLYVGGLSLTATQKDVEELFGQHGKITEVRMNRNFAFVQFSDDKEAAQAMDAISGQVHFGRKLGILFE</sequence>
<proteinExistence type="predicted"/>
<dbReference type="InterPro" id="IPR000504">
    <property type="entry name" value="RRM_dom"/>
</dbReference>
<dbReference type="PANTHER" id="PTHR48038:SF1">
    <property type="entry name" value="RIBONUCLEOPROTEIN RB97D"/>
    <property type="match status" value="1"/>
</dbReference>
<dbReference type="Gene3D" id="3.30.70.330">
    <property type="match status" value="1"/>
</dbReference>
<name>T1H912_RHOPR</name>
<dbReference type="Pfam" id="PF00076">
    <property type="entry name" value="RRM_1"/>
    <property type="match status" value="1"/>
</dbReference>
<dbReference type="STRING" id="13249.T1H912"/>
<accession>T1H912</accession>
<dbReference type="VEuPathDB" id="VectorBase:RPRC000511"/>
<dbReference type="PROSITE" id="PS50102">
    <property type="entry name" value="RRM"/>
    <property type="match status" value="1"/>
</dbReference>
<dbReference type="HOGENOM" id="CLU_2592742_0_0_1"/>
<dbReference type="SUPFAM" id="SSF54928">
    <property type="entry name" value="RNA-binding domain, RBD"/>
    <property type="match status" value="1"/>
</dbReference>